<dbReference type="Proteomes" id="UP001054945">
    <property type="component" value="Unassembled WGS sequence"/>
</dbReference>
<accession>A0AAV4QVH3</accession>
<keyword evidence="2" id="KW-1185">Reference proteome</keyword>
<dbReference type="EMBL" id="BPLR01006773">
    <property type="protein sequence ID" value="GIY12321.1"/>
    <property type="molecule type" value="Genomic_DNA"/>
</dbReference>
<dbReference type="AlphaFoldDB" id="A0AAV4QVH3"/>
<gene>
    <name evidence="1" type="ORF">CEXT_384871</name>
</gene>
<protein>
    <recommendedName>
        <fullName evidence="3">Ycf15</fullName>
    </recommendedName>
</protein>
<comment type="caution">
    <text evidence="1">The sequence shown here is derived from an EMBL/GenBank/DDBJ whole genome shotgun (WGS) entry which is preliminary data.</text>
</comment>
<evidence type="ECO:0008006" key="3">
    <source>
        <dbReference type="Google" id="ProtNLM"/>
    </source>
</evidence>
<organism evidence="1 2">
    <name type="scientific">Caerostris extrusa</name>
    <name type="common">Bark spider</name>
    <name type="synonym">Caerostris bankana</name>
    <dbReference type="NCBI Taxonomy" id="172846"/>
    <lineage>
        <taxon>Eukaryota</taxon>
        <taxon>Metazoa</taxon>
        <taxon>Ecdysozoa</taxon>
        <taxon>Arthropoda</taxon>
        <taxon>Chelicerata</taxon>
        <taxon>Arachnida</taxon>
        <taxon>Araneae</taxon>
        <taxon>Araneomorphae</taxon>
        <taxon>Entelegynae</taxon>
        <taxon>Araneoidea</taxon>
        <taxon>Araneidae</taxon>
        <taxon>Caerostris</taxon>
    </lineage>
</organism>
<proteinExistence type="predicted"/>
<evidence type="ECO:0000313" key="2">
    <source>
        <dbReference type="Proteomes" id="UP001054945"/>
    </source>
</evidence>
<reference evidence="1 2" key="1">
    <citation type="submission" date="2021-06" db="EMBL/GenBank/DDBJ databases">
        <title>Caerostris extrusa draft genome.</title>
        <authorList>
            <person name="Kono N."/>
            <person name="Arakawa K."/>
        </authorList>
    </citation>
    <scope>NUCLEOTIDE SEQUENCE [LARGE SCALE GENOMIC DNA]</scope>
</reference>
<evidence type="ECO:0000313" key="1">
    <source>
        <dbReference type="EMBL" id="GIY12321.1"/>
    </source>
</evidence>
<name>A0AAV4QVH3_CAEEX</name>
<sequence length="91" mass="10240">MVKNGSLQKKKTSDFGYDLMVANALSSDLNDSDINSSISMKGKRTLSSALFIRPPNTWMEFFRGKFRREDVATDCASSYSFPKILWTGLFA</sequence>